<feature type="compositionally biased region" description="Low complexity" evidence="8">
    <location>
        <begin position="39"/>
        <end position="48"/>
    </location>
</feature>
<reference evidence="13" key="1">
    <citation type="journal article" date="2021" name="Sci. Rep.">
        <title>Diploid genomic architecture of Nitzschia inconspicua, an elite biomass production diatom.</title>
        <authorList>
            <person name="Oliver A."/>
            <person name="Podell S."/>
            <person name="Pinowska A."/>
            <person name="Traller J.C."/>
            <person name="Smith S.R."/>
            <person name="McClure R."/>
            <person name="Beliaev A."/>
            <person name="Bohutskyi P."/>
            <person name="Hill E.A."/>
            <person name="Rabines A."/>
            <person name="Zheng H."/>
            <person name="Allen L.Z."/>
            <person name="Kuo A."/>
            <person name="Grigoriev I.V."/>
            <person name="Allen A.E."/>
            <person name="Hazlebeck D."/>
            <person name="Allen E.E."/>
        </authorList>
    </citation>
    <scope>NUCLEOTIDE SEQUENCE</scope>
    <source>
        <strain evidence="13">Hildebrandi</strain>
    </source>
</reference>
<comment type="caution">
    <text evidence="13">The sequence shown here is derived from an EMBL/GenBank/DDBJ whole genome shotgun (WGS) entry which is preliminary data.</text>
</comment>
<accession>A0A9K3KPF7</accession>
<evidence type="ECO:0000256" key="4">
    <source>
        <dbReference type="ARBA" id="ARBA00022691"/>
    </source>
</evidence>
<evidence type="ECO:0000256" key="1">
    <source>
        <dbReference type="ARBA" id="ARBA00001966"/>
    </source>
</evidence>
<protein>
    <submittedName>
        <fullName evidence="13">MiaB-like tRNA modifying enzyme</fullName>
    </submittedName>
</protein>
<dbReference type="PROSITE" id="PS50926">
    <property type="entry name" value="TRAM"/>
    <property type="match status" value="1"/>
</dbReference>
<evidence type="ECO:0000256" key="5">
    <source>
        <dbReference type="ARBA" id="ARBA00022723"/>
    </source>
</evidence>
<dbReference type="GO" id="GO:0051539">
    <property type="term" value="F:4 iron, 4 sulfur cluster binding"/>
    <property type="evidence" value="ECO:0007669"/>
    <property type="project" value="UniProtKB-KW"/>
</dbReference>
<feature type="domain" description="TRAM" evidence="9">
    <location>
        <begin position="502"/>
        <end position="573"/>
    </location>
</feature>
<keyword evidence="3" id="KW-0963">Cytoplasm</keyword>
<dbReference type="InterPro" id="IPR002792">
    <property type="entry name" value="TRAM_dom"/>
</dbReference>
<evidence type="ECO:0000259" key="9">
    <source>
        <dbReference type="PROSITE" id="PS50926"/>
    </source>
</evidence>
<dbReference type="InterPro" id="IPR005839">
    <property type="entry name" value="Methylthiotransferase"/>
</dbReference>
<organism evidence="13 14">
    <name type="scientific">Nitzschia inconspicua</name>
    <dbReference type="NCBI Taxonomy" id="303405"/>
    <lineage>
        <taxon>Eukaryota</taxon>
        <taxon>Sar</taxon>
        <taxon>Stramenopiles</taxon>
        <taxon>Ochrophyta</taxon>
        <taxon>Bacillariophyta</taxon>
        <taxon>Bacillariophyceae</taxon>
        <taxon>Bacillariophycidae</taxon>
        <taxon>Bacillariales</taxon>
        <taxon>Bacillariaceae</taxon>
        <taxon>Nitzschia</taxon>
    </lineage>
</organism>
<dbReference type="GO" id="GO:0006400">
    <property type="term" value="P:tRNA modification"/>
    <property type="evidence" value="ECO:0007669"/>
    <property type="project" value="InterPro"/>
</dbReference>
<dbReference type="PROSITE" id="PS51449">
    <property type="entry name" value="MTTASE_N"/>
    <property type="match status" value="1"/>
</dbReference>
<dbReference type="HAMAP" id="MF_01865">
    <property type="entry name" value="MTTase_RimO"/>
    <property type="match status" value="1"/>
</dbReference>
<proteinExistence type="inferred from homology"/>
<evidence type="ECO:0000256" key="8">
    <source>
        <dbReference type="SAM" id="MobiDB-lite"/>
    </source>
</evidence>
<keyword evidence="6" id="KW-0408">Iron</keyword>
<evidence type="ECO:0000313" key="12">
    <source>
        <dbReference type="EMBL" id="KAG7336914.1"/>
    </source>
</evidence>
<feature type="region of interest" description="Disordered" evidence="8">
    <location>
        <begin position="306"/>
        <end position="328"/>
    </location>
</feature>
<name>A0A9K3KPF7_9STRA</name>
<dbReference type="FunFam" id="3.80.30.20:FF:000001">
    <property type="entry name" value="tRNA-2-methylthio-N(6)-dimethylallyladenosine synthase 2"/>
    <property type="match status" value="1"/>
</dbReference>
<dbReference type="InterPro" id="IPR005840">
    <property type="entry name" value="Ribosomal_uS12_MeSTrfase_RimO"/>
</dbReference>
<dbReference type="Proteomes" id="UP000693970">
    <property type="component" value="Unassembled WGS sequence"/>
</dbReference>
<keyword evidence="4" id="KW-0949">S-adenosyl-L-methionine</keyword>
<feature type="compositionally biased region" description="Basic and acidic residues" evidence="8">
    <location>
        <begin position="185"/>
        <end position="194"/>
    </location>
</feature>
<feature type="region of interest" description="Disordered" evidence="8">
    <location>
        <begin position="185"/>
        <end position="227"/>
    </location>
</feature>
<dbReference type="GO" id="GO:0005829">
    <property type="term" value="C:cytosol"/>
    <property type="evidence" value="ECO:0007669"/>
    <property type="project" value="TreeGrafter"/>
</dbReference>
<dbReference type="SFLD" id="SFLDG01082">
    <property type="entry name" value="B12-binding_domain_containing"/>
    <property type="match status" value="1"/>
</dbReference>
<feature type="domain" description="Radical SAM core" evidence="11">
    <location>
        <begin position="239"/>
        <end position="499"/>
    </location>
</feature>
<dbReference type="GO" id="GO:0046872">
    <property type="term" value="F:metal ion binding"/>
    <property type="evidence" value="ECO:0007669"/>
    <property type="project" value="UniProtKB-KW"/>
</dbReference>
<reference evidence="13" key="2">
    <citation type="submission" date="2021-04" db="EMBL/GenBank/DDBJ databases">
        <authorList>
            <person name="Podell S."/>
        </authorList>
    </citation>
    <scope>NUCLEOTIDE SEQUENCE</scope>
    <source>
        <strain evidence="13">Hildebrandi</strain>
    </source>
</reference>
<dbReference type="SFLD" id="SFLDG01061">
    <property type="entry name" value="methylthiotransferase"/>
    <property type="match status" value="1"/>
</dbReference>
<dbReference type="InterPro" id="IPR007197">
    <property type="entry name" value="rSAM"/>
</dbReference>
<dbReference type="NCBIfam" id="TIGR01125">
    <property type="entry name" value="30S ribosomal protein S12 methylthiotransferase RimO"/>
    <property type="match status" value="1"/>
</dbReference>
<keyword evidence="14" id="KW-1185">Reference proteome</keyword>
<dbReference type="PANTHER" id="PTHR43837">
    <property type="entry name" value="RIBOSOMAL PROTEIN S12 METHYLTHIOTRANSFERASE RIMO"/>
    <property type="match status" value="1"/>
</dbReference>
<evidence type="ECO:0000256" key="7">
    <source>
        <dbReference type="ARBA" id="ARBA00023014"/>
    </source>
</evidence>
<dbReference type="SFLD" id="SFLDS00029">
    <property type="entry name" value="Radical_SAM"/>
    <property type="match status" value="1"/>
</dbReference>
<dbReference type="Pfam" id="PF00919">
    <property type="entry name" value="UPF0004"/>
    <property type="match status" value="1"/>
</dbReference>
<dbReference type="InterPro" id="IPR013848">
    <property type="entry name" value="Methylthiotransferase_N"/>
</dbReference>
<gene>
    <name evidence="13" type="ORF">IV203_006170</name>
    <name evidence="12" type="ORF">IV203_030475</name>
</gene>
<dbReference type="PROSITE" id="PS51918">
    <property type="entry name" value="RADICAL_SAM"/>
    <property type="match status" value="1"/>
</dbReference>
<dbReference type="SFLD" id="SFLDF00274">
    <property type="entry name" value="ribosomal_protein_S12_methylth"/>
    <property type="match status" value="1"/>
</dbReference>
<keyword evidence="7" id="KW-0411">Iron-sulfur</keyword>
<keyword evidence="5" id="KW-0479">Metal-binding</keyword>
<feature type="region of interest" description="Disordered" evidence="8">
    <location>
        <begin position="39"/>
        <end position="64"/>
    </location>
</feature>
<evidence type="ECO:0000256" key="6">
    <source>
        <dbReference type="ARBA" id="ARBA00023004"/>
    </source>
</evidence>
<dbReference type="InterPro" id="IPR006638">
    <property type="entry name" value="Elp3/MiaA/NifB-like_rSAM"/>
</dbReference>
<dbReference type="EMBL" id="JAGRRH010000102">
    <property type="protein sequence ID" value="KAG7336914.1"/>
    <property type="molecule type" value="Genomic_DNA"/>
</dbReference>
<evidence type="ECO:0000256" key="2">
    <source>
        <dbReference type="ARBA" id="ARBA00022485"/>
    </source>
</evidence>
<comment type="cofactor">
    <cofactor evidence="1">
        <name>[4Fe-4S] cluster</name>
        <dbReference type="ChEBI" id="CHEBI:49883"/>
    </cofactor>
</comment>
<evidence type="ECO:0000259" key="11">
    <source>
        <dbReference type="PROSITE" id="PS51918"/>
    </source>
</evidence>
<dbReference type="PROSITE" id="PS01278">
    <property type="entry name" value="MTTASE_RADICAL"/>
    <property type="match status" value="1"/>
</dbReference>
<dbReference type="PANTHER" id="PTHR43837:SF1">
    <property type="entry name" value="RIBOSOMAL PROTEIN US12 METHYLTHIOTRANSFERASE RIMO"/>
    <property type="match status" value="1"/>
</dbReference>
<keyword evidence="2" id="KW-0004">4Fe-4S</keyword>
<evidence type="ECO:0000256" key="3">
    <source>
        <dbReference type="ARBA" id="ARBA00022490"/>
    </source>
</evidence>
<dbReference type="Pfam" id="PF04055">
    <property type="entry name" value="Radical_SAM"/>
    <property type="match status" value="1"/>
</dbReference>
<dbReference type="NCBIfam" id="TIGR00089">
    <property type="entry name" value="MiaB/RimO family radical SAM methylthiotransferase"/>
    <property type="match status" value="1"/>
</dbReference>
<evidence type="ECO:0000313" key="14">
    <source>
        <dbReference type="Proteomes" id="UP000693970"/>
    </source>
</evidence>
<evidence type="ECO:0000313" key="13">
    <source>
        <dbReference type="EMBL" id="KAG7347101.1"/>
    </source>
</evidence>
<sequence length="580" mass="66235">MSAFPTFRSRLFAATTRPIWYVYSGANLPIETQFRRFKSSTSASGSRRASQRRRQRSHPALQQQDDRPKKILFQSLGCPRNFVDTEVMLGITVAEGNMEITQDINQADVVVVNTCGFLESAREESRTAIQDMIDTKKSHSKLLVTGCMVNLKRQQEDILTNFPGVDAILPSGEIDSVMDTIHRLDQNGKDDQSTRTRSKTSHSTKFEDQQHSTTTVEGPSSRGHRKSFLEAGDTPRFLATPPHYAYLKIAEGCRKQCSFCIIPKLKGRLQSKPVDQVVDEFQGILQHGTAKEVILIAQDLGDYGKDWQSRRHSESSQNDRSGSKGHGKSHLTQLLEAMLESVDQSTDSQSPEDDPLWIRLLYLYPDEITPDLLDLMERDPRITRYVDLPIQHSHDDILKAMRRKTTGDQIRETILQLRQRLPDICIRTSLMVGFPGETEEHFQHLLEFVREQRLDNVGVFVYSNEEMAYSSRLDGHVSEEVKQDRYDRLMQAQWSVVEEKNRKWTAERKRLRVVVEGLKEGDPSTIVGRHAGQCPDIDGQVFLEGQPRVFAGERYWVEVTGYDGYDLIAKVLEDKEELYG</sequence>
<dbReference type="EMBL" id="JAGRRH010000021">
    <property type="protein sequence ID" value="KAG7347101.1"/>
    <property type="molecule type" value="Genomic_DNA"/>
</dbReference>
<dbReference type="InterPro" id="IPR020612">
    <property type="entry name" value="Methylthiotransferase_CS"/>
</dbReference>
<dbReference type="Pfam" id="PF18693">
    <property type="entry name" value="TRAM_2"/>
    <property type="match status" value="1"/>
</dbReference>
<feature type="domain" description="MTTase N-terminal" evidence="10">
    <location>
        <begin position="69"/>
        <end position="186"/>
    </location>
</feature>
<dbReference type="OrthoDB" id="190098at2759"/>
<dbReference type="GO" id="GO:0035599">
    <property type="term" value="F:aspartic acid methylthiotransferase activity"/>
    <property type="evidence" value="ECO:0007669"/>
    <property type="project" value="TreeGrafter"/>
</dbReference>
<dbReference type="AlphaFoldDB" id="A0A9K3KPF7"/>
<evidence type="ECO:0000259" key="10">
    <source>
        <dbReference type="PROSITE" id="PS51449"/>
    </source>
</evidence>
<dbReference type="SMART" id="SM00729">
    <property type="entry name" value="Elp3"/>
    <property type="match status" value="1"/>
</dbReference>